<evidence type="ECO:0000256" key="2">
    <source>
        <dbReference type="SAM" id="MobiDB-lite"/>
    </source>
</evidence>
<comment type="similarity">
    <text evidence="1">Belongs to the E.coli NlpD/Haemophilus LppB family.</text>
</comment>
<dbReference type="GO" id="GO:0004222">
    <property type="term" value="F:metalloendopeptidase activity"/>
    <property type="evidence" value="ECO:0007669"/>
    <property type="project" value="TreeGrafter"/>
</dbReference>
<sequence>MKWILLLLLITTLTACGGGGRAVAPVGSYDSSKRKISTPPSFYTVQRGDTLYSISWRYGMDYKDVARINSIRSPYTIYVGQKLRFKANNNTRKQNSTRNPTQPTYTKPPAPVPKPKSQVATKPTTAKSASAPSPTSSAQPFTGSQNLQWRWPTEGNIVSTYSNSSPGRKGIDIAGRAGQQINAAASGKVVYSGSGLPRYGNLLIIKHNDVYLSAYAHSDKLLVKEGEIVTAGQKIALMGRTGTQRDQLHFEIRRNGKPIDPMRFLPKR</sequence>
<dbReference type="Pfam" id="PF01551">
    <property type="entry name" value="Peptidase_M23"/>
    <property type="match status" value="1"/>
</dbReference>
<dbReference type="PROSITE" id="PS51257">
    <property type="entry name" value="PROKAR_LIPOPROTEIN"/>
    <property type="match status" value="1"/>
</dbReference>
<dbReference type="CDD" id="cd00118">
    <property type="entry name" value="LysM"/>
    <property type="match status" value="1"/>
</dbReference>
<dbReference type="InterPro" id="IPR036779">
    <property type="entry name" value="LysM_dom_sf"/>
</dbReference>
<dbReference type="Gene3D" id="2.70.70.10">
    <property type="entry name" value="Glucose Permease (Domain IIA)"/>
    <property type="match status" value="1"/>
</dbReference>
<feature type="chain" id="PRO_5001959318" evidence="3">
    <location>
        <begin position="18"/>
        <end position="268"/>
    </location>
</feature>
<protein>
    <submittedName>
        <fullName evidence="5">Lipoprotein NlpD</fullName>
    </submittedName>
</protein>
<evidence type="ECO:0000313" key="6">
    <source>
        <dbReference type="Proteomes" id="UP000029999"/>
    </source>
</evidence>
<dbReference type="SMART" id="SM00257">
    <property type="entry name" value="LysM"/>
    <property type="match status" value="1"/>
</dbReference>
<proteinExistence type="inferred from homology"/>
<dbReference type="PANTHER" id="PTHR21666">
    <property type="entry name" value="PEPTIDASE-RELATED"/>
    <property type="match status" value="1"/>
</dbReference>
<dbReference type="Proteomes" id="UP000029999">
    <property type="component" value="Unassembled WGS sequence"/>
</dbReference>
<gene>
    <name evidence="5" type="ORF">LP43_0847</name>
</gene>
<dbReference type="GO" id="GO:0032153">
    <property type="term" value="C:cell division site"/>
    <property type="evidence" value="ECO:0007669"/>
    <property type="project" value="TreeGrafter"/>
</dbReference>
<dbReference type="GO" id="GO:0009279">
    <property type="term" value="C:cell outer membrane"/>
    <property type="evidence" value="ECO:0007669"/>
    <property type="project" value="TreeGrafter"/>
</dbReference>
<dbReference type="PROSITE" id="PS51782">
    <property type="entry name" value="LYSM"/>
    <property type="match status" value="1"/>
</dbReference>
<dbReference type="InterPro" id="IPR050570">
    <property type="entry name" value="Cell_wall_metabolism_enzyme"/>
</dbReference>
<dbReference type="STRING" id="392484.LP43_0847"/>
<feature type="compositionally biased region" description="Polar residues" evidence="2">
    <location>
        <begin position="87"/>
        <end position="105"/>
    </location>
</feature>
<dbReference type="PANTHER" id="PTHR21666:SF263">
    <property type="entry name" value="MUREIN HYDROLASE ACTIVATOR NLPD"/>
    <property type="match status" value="1"/>
</dbReference>
<dbReference type="InterPro" id="IPR018392">
    <property type="entry name" value="LysM"/>
</dbReference>
<dbReference type="AlphaFoldDB" id="A0A0A0BHX1"/>
<feature type="region of interest" description="Disordered" evidence="2">
    <location>
        <begin position="86"/>
        <end position="146"/>
    </location>
</feature>
<dbReference type="InterPro" id="IPR011055">
    <property type="entry name" value="Dup_hybrid_motif"/>
</dbReference>
<keyword evidence="5" id="KW-0449">Lipoprotein</keyword>
<evidence type="ECO:0000313" key="5">
    <source>
        <dbReference type="EMBL" id="KGM07237.1"/>
    </source>
</evidence>
<dbReference type="Pfam" id="PF01476">
    <property type="entry name" value="LysM"/>
    <property type="match status" value="1"/>
</dbReference>
<organism evidence="5 6">
    <name type="scientific">Methylophaga thiooxydans</name>
    <dbReference type="NCBI Taxonomy" id="392484"/>
    <lineage>
        <taxon>Bacteria</taxon>
        <taxon>Pseudomonadati</taxon>
        <taxon>Pseudomonadota</taxon>
        <taxon>Gammaproteobacteria</taxon>
        <taxon>Thiotrichales</taxon>
        <taxon>Piscirickettsiaceae</taxon>
        <taxon>Methylophaga</taxon>
    </lineage>
</organism>
<dbReference type="SUPFAM" id="SSF51261">
    <property type="entry name" value="Duplicated hybrid motif"/>
    <property type="match status" value="1"/>
</dbReference>
<evidence type="ECO:0000259" key="4">
    <source>
        <dbReference type="PROSITE" id="PS51782"/>
    </source>
</evidence>
<feature type="domain" description="LysM" evidence="4">
    <location>
        <begin position="41"/>
        <end position="85"/>
    </location>
</feature>
<dbReference type="InterPro" id="IPR016047">
    <property type="entry name" value="M23ase_b-sheet_dom"/>
</dbReference>
<feature type="compositionally biased region" description="Low complexity" evidence="2">
    <location>
        <begin position="120"/>
        <end position="138"/>
    </location>
</feature>
<dbReference type="CDD" id="cd12797">
    <property type="entry name" value="M23_peptidase"/>
    <property type="match status" value="1"/>
</dbReference>
<dbReference type="EMBL" id="JRQD01000002">
    <property type="protein sequence ID" value="KGM07237.1"/>
    <property type="molecule type" value="Genomic_DNA"/>
</dbReference>
<comment type="caution">
    <text evidence="5">The sequence shown here is derived from an EMBL/GenBank/DDBJ whole genome shotgun (WGS) entry which is preliminary data.</text>
</comment>
<accession>A0A0A0BHX1</accession>
<reference evidence="5 6" key="1">
    <citation type="submission" date="2014-09" db="EMBL/GenBank/DDBJ databases">
        <authorList>
            <person name="Grob C."/>
            <person name="Taubert M."/>
            <person name="Howat A.M."/>
            <person name="Burns O.J."/>
            <person name="Dixon J.L."/>
            <person name="Chen Y."/>
            <person name="Murrell J.C."/>
        </authorList>
    </citation>
    <scope>NUCLEOTIDE SEQUENCE [LARGE SCALE GENOMIC DNA]</scope>
    <source>
        <strain evidence="5">L4</strain>
    </source>
</reference>
<dbReference type="RefSeq" id="WP_036312385.1">
    <property type="nucleotide sequence ID" value="NZ_JRQD01000002.1"/>
</dbReference>
<name>A0A0A0BHX1_9GAMM</name>
<feature type="signal peptide" evidence="3">
    <location>
        <begin position="1"/>
        <end position="17"/>
    </location>
</feature>
<dbReference type="Gene3D" id="3.10.350.10">
    <property type="entry name" value="LysM domain"/>
    <property type="match status" value="1"/>
</dbReference>
<evidence type="ECO:0000256" key="3">
    <source>
        <dbReference type="SAM" id="SignalP"/>
    </source>
</evidence>
<evidence type="ECO:0000256" key="1">
    <source>
        <dbReference type="ARBA" id="ARBA00038420"/>
    </source>
</evidence>
<keyword evidence="3" id="KW-0732">Signal</keyword>